<evidence type="ECO:0000256" key="2">
    <source>
        <dbReference type="ARBA" id="ARBA00023125"/>
    </source>
</evidence>
<dbReference type="PANTHER" id="PTHR43280:SF2">
    <property type="entry name" value="HTH-TYPE TRANSCRIPTIONAL REGULATOR EXSA"/>
    <property type="match status" value="1"/>
</dbReference>
<dbReference type="Gene3D" id="1.10.10.60">
    <property type="entry name" value="Homeodomain-like"/>
    <property type="match status" value="2"/>
</dbReference>
<evidence type="ECO:0000256" key="3">
    <source>
        <dbReference type="ARBA" id="ARBA00023163"/>
    </source>
</evidence>
<feature type="domain" description="Response regulatory" evidence="6">
    <location>
        <begin position="3"/>
        <end position="122"/>
    </location>
</feature>
<evidence type="ECO:0000256" key="1">
    <source>
        <dbReference type="ARBA" id="ARBA00023015"/>
    </source>
</evidence>
<dbReference type="InterPro" id="IPR001789">
    <property type="entry name" value="Sig_transdc_resp-reg_receiver"/>
</dbReference>
<dbReference type="Proteomes" id="UP001596105">
    <property type="component" value="Unassembled WGS sequence"/>
</dbReference>
<evidence type="ECO:0000313" key="8">
    <source>
        <dbReference type="Proteomes" id="UP001596105"/>
    </source>
</evidence>
<name>A0ABW0LVE1_9BACL</name>
<keyword evidence="8" id="KW-1185">Reference proteome</keyword>
<dbReference type="SMART" id="SM00448">
    <property type="entry name" value="REC"/>
    <property type="match status" value="1"/>
</dbReference>
<dbReference type="PROSITE" id="PS00041">
    <property type="entry name" value="HTH_ARAC_FAMILY_1"/>
    <property type="match status" value="1"/>
</dbReference>
<dbReference type="PROSITE" id="PS50110">
    <property type="entry name" value="RESPONSE_REGULATORY"/>
    <property type="match status" value="1"/>
</dbReference>
<dbReference type="InterPro" id="IPR009057">
    <property type="entry name" value="Homeodomain-like_sf"/>
</dbReference>
<evidence type="ECO:0000259" key="6">
    <source>
        <dbReference type="PROSITE" id="PS50110"/>
    </source>
</evidence>
<organism evidence="7 8">
    <name type="scientific">Cohnella suwonensis</name>
    <dbReference type="NCBI Taxonomy" id="696072"/>
    <lineage>
        <taxon>Bacteria</taxon>
        <taxon>Bacillati</taxon>
        <taxon>Bacillota</taxon>
        <taxon>Bacilli</taxon>
        <taxon>Bacillales</taxon>
        <taxon>Paenibacillaceae</taxon>
        <taxon>Cohnella</taxon>
    </lineage>
</organism>
<reference evidence="8" key="1">
    <citation type="journal article" date="2019" name="Int. J. Syst. Evol. Microbiol.">
        <title>The Global Catalogue of Microorganisms (GCM) 10K type strain sequencing project: providing services to taxonomists for standard genome sequencing and annotation.</title>
        <authorList>
            <consortium name="The Broad Institute Genomics Platform"/>
            <consortium name="The Broad Institute Genome Sequencing Center for Infectious Disease"/>
            <person name="Wu L."/>
            <person name="Ma J."/>
        </authorList>
    </citation>
    <scope>NUCLEOTIDE SEQUENCE [LARGE SCALE GENOMIC DNA]</scope>
    <source>
        <strain evidence="8">CCUG 57113</strain>
    </source>
</reference>
<dbReference type="SMART" id="SM00342">
    <property type="entry name" value="HTH_ARAC"/>
    <property type="match status" value="1"/>
</dbReference>
<dbReference type="InterPro" id="IPR018062">
    <property type="entry name" value="HTH_AraC-typ_CS"/>
</dbReference>
<keyword evidence="4" id="KW-0597">Phosphoprotein</keyword>
<protein>
    <submittedName>
        <fullName evidence="7">Response regulator</fullName>
    </submittedName>
</protein>
<dbReference type="CDD" id="cd17536">
    <property type="entry name" value="REC_YesN-like"/>
    <property type="match status" value="1"/>
</dbReference>
<keyword evidence="1" id="KW-0805">Transcription regulation</keyword>
<dbReference type="Pfam" id="PF00072">
    <property type="entry name" value="Response_reg"/>
    <property type="match status" value="1"/>
</dbReference>
<dbReference type="PRINTS" id="PR00032">
    <property type="entry name" value="HTHARAC"/>
</dbReference>
<gene>
    <name evidence="7" type="ORF">ACFPPD_14015</name>
</gene>
<keyword evidence="3" id="KW-0804">Transcription</keyword>
<feature type="modified residue" description="4-aspartylphosphate" evidence="4">
    <location>
        <position position="55"/>
    </location>
</feature>
<evidence type="ECO:0000259" key="5">
    <source>
        <dbReference type="PROSITE" id="PS01124"/>
    </source>
</evidence>
<dbReference type="SUPFAM" id="SSF46689">
    <property type="entry name" value="Homeodomain-like"/>
    <property type="match status" value="2"/>
</dbReference>
<proteinExistence type="predicted"/>
<accession>A0ABW0LVE1</accession>
<dbReference type="RefSeq" id="WP_209749644.1">
    <property type="nucleotide sequence ID" value="NZ_JBHSMH010000042.1"/>
</dbReference>
<keyword evidence="2" id="KW-0238">DNA-binding</keyword>
<dbReference type="Gene3D" id="3.40.50.2300">
    <property type="match status" value="1"/>
</dbReference>
<dbReference type="Pfam" id="PF12833">
    <property type="entry name" value="HTH_18"/>
    <property type="match status" value="1"/>
</dbReference>
<comment type="caution">
    <text evidence="7">The sequence shown here is derived from an EMBL/GenBank/DDBJ whole genome shotgun (WGS) entry which is preliminary data.</text>
</comment>
<dbReference type="PROSITE" id="PS01124">
    <property type="entry name" value="HTH_ARAC_FAMILY_2"/>
    <property type="match status" value="1"/>
</dbReference>
<dbReference type="InterPro" id="IPR018060">
    <property type="entry name" value="HTH_AraC"/>
</dbReference>
<feature type="domain" description="HTH araC/xylS-type" evidence="5">
    <location>
        <begin position="437"/>
        <end position="534"/>
    </location>
</feature>
<dbReference type="InterPro" id="IPR020449">
    <property type="entry name" value="Tscrpt_reg_AraC-type_HTH"/>
</dbReference>
<evidence type="ECO:0000313" key="7">
    <source>
        <dbReference type="EMBL" id="MFC5469845.1"/>
    </source>
</evidence>
<dbReference type="SUPFAM" id="SSF52172">
    <property type="entry name" value="CheY-like"/>
    <property type="match status" value="1"/>
</dbReference>
<sequence length="538" mass="61840">MMRVLIVDDEPIYRLALRELIRWEDYGCEIVGEASNGQDALRLITPMRIDLVLVDIQMPILSGLAFLQKLRESEEGSQTGVIVLSAYSQYEYVRQAFVYGVYDYIIKEDLNAAHVGEVILKAVQRLREVIDEQEQKERDSLSRTEKIREQAFRSLVHFQETADAEGSEASNWLLSTLGSRHVVCCLIIDRSSAPTDHESEKQRSRFIVHTIRQVADGYKINAIVTCIAREEYAVLFLLPGLMGELQAREVISEMLNKTISHLRVYMNLWATWGVSRICTQFAYWGESFRQSKLWAETRFYLGSGRAYFEEDVTSYTGRIKEPVWNVPELLHDLESGNAGWRNKLDKGLDDLAEAYGVPVEKTLHAYRALLWEISSLLYSKGLAWENITGEPESPLERLGQFEQANPLNVWFRSLIQTVFDSIDPKKRIMENSPPLVDKVKKWIDRHFHEPISLTNASESVGISESYLSRLFAKETGETFIEYVTRKRVETAIQMMGSGMKIYEIAEKVGYPNQGHFSKIFKKVTGKTPLEYREEMLSK</sequence>
<dbReference type="InterPro" id="IPR011006">
    <property type="entry name" value="CheY-like_superfamily"/>
</dbReference>
<dbReference type="PANTHER" id="PTHR43280">
    <property type="entry name" value="ARAC-FAMILY TRANSCRIPTIONAL REGULATOR"/>
    <property type="match status" value="1"/>
</dbReference>
<dbReference type="EMBL" id="JBHSMH010000042">
    <property type="protein sequence ID" value="MFC5469845.1"/>
    <property type="molecule type" value="Genomic_DNA"/>
</dbReference>
<evidence type="ECO:0000256" key="4">
    <source>
        <dbReference type="PROSITE-ProRule" id="PRU00169"/>
    </source>
</evidence>